<dbReference type="Proteomes" id="UP000192505">
    <property type="component" value="Unassembled WGS sequence"/>
</dbReference>
<dbReference type="PANTHER" id="PTHR33529">
    <property type="entry name" value="SLR0882 PROTEIN-RELATED"/>
    <property type="match status" value="1"/>
</dbReference>
<comment type="subcellular location">
    <subcellularLocation>
        <location evidence="1">Cell membrane</location>
        <topology evidence="1">Multi-pass membrane protein</topology>
    </subcellularLocation>
</comment>
<keyword evidence="3 6" id="KW-0812">Transmembrane</keyword>
<feature type="transmembrane region" description="Helical" evidence="6">
    <location>
        <begin position="7"/>
        <end position="30"/>
    </location>
</feature>
<dbReference type="AlphaFoldDB" id="A0A1W9KXS7"/>
<comment type="caution">
    <text evidence="7">The sequence shown here is derived from an EMBL/GenBank/DDBJ whole genome shotgun (WGS) entry which is preliminary data.</text>
</comment>
<keyword evidence="5 6" id="KW-0472">Membrane</keyword>
<protein>
    <submittedName>
        <fullName evidence="7">LPS export ABC transporter permease LptG</fullName>
    </submittedName>
</protein>
<feature type="transmembrane region" description="Helical" evidence="6">
    <location>
        <begin position="67"/>
        <end position="85"/>
    </location>
</feature>
<name>A0A1W9KXS7_9BURK</name>
<dbReference type="PANTHER" id="PTHR33529:SF2">
    <property type="entry name" value="LIPOPOLYSACCHARIDE EXPORT SYSTEM PERMEASE PROTEIN LPTG"/>
    <property type="match status" value="1"/>
</dbReference>
<sequence length="368" mass="41068">MKTLRKLLYGEVISAIGFVVLGFLSLFFFFDFVDEVKAVGQFADAGYSLVRALLYVLLLIPNHLYELMPIAVLIGTIYVMARLAQSSEYTILRTSGLDPWRALKALLILGLAFVALTFAIGDYASPAADRAAQLLKARYTRHISVGQTGAWLKEKQAYGTYAVNVGQLAPDGSLRKIRIFEFDNRGFLASMTQAGSAEIQGDDAWILSEVDRTEFAIKDGTSAQIDRATQPSLRWPNSISAEMVSAALLKPERMNTIDLFQYIQHLQANSQTAQRYEIEFWRKVFYPLSCLVMVVLALPFAYLHFRAGGITTYVFGGVMAGISFFLLNNVFGYMGNLQNWQPWLTAALPGLIYSVLSLTAFGWLVLRR</sequence>
<feature type="transmembrane region" description="Helical" evidence="6">
    <location>
        <begin position="310"/>
        <end position="331"/>
    </location>
</feature>
<evidence type="ECO:0000256" key="2">
    <source>
        <dbReference type="ARBA" id="ARBA00022475"/>
    </source>
</evidence>
<dbReference type="GO" id="GO:0043190">
    <property type="term" value="C:ATP-binding cassette (ABC) transporter complex"/>
    <property type="evidence" value="ECO:0007669"/>
    <property type="project" value="InterPro"/>
</dbReference>
<dbReference type="EMBL" id="MTEI01000002">
    <property type="protein sequence ID" value="OQW89426.1"/>
    <property type="molecule type" value="Genomic_DNA"/>
</dbReference>
<gene>
    <name evidence="7" type="ORF">BWK72_05780</name>
</gene>
<evidence type="ECO:0000256" key="1">
    <source>
        <dbReference type="ARBA" id="ARBA00004651"/>
    </source>
</evidence>
<dbReference type="GO" id="GO:0055085">
    <property type="term" value="P:transmembrane transport"/>
    <property type="evidence" value="ECO:0007669"/>
    <property type="project" value="InterPro"/>
</dbReference>
<reference evidence="7 8" key="1">
    <citation type="submission" date="2017-01" db="EMBL/GenBank/DDBJ databases">
        <title>Novel large sulfur bacteria in the metagenomes of groundwater-fed chemosynthetic microbial mats in the Lake Huron basin.</title>
        <authorList>
            <person name="Sharrar A.M."/>
            <person name="Flood B.E."/>
            <person name="Bailey J.V."/>
            <person name="Jones D.S."/>
            <person name="Biddanda B."/>
            <person name="Ruberg S.A."/>
            <person name="Marcus D.N."/>
            <person name="Dick G.J."/>
        </authorList>
    </citation>
    <scope>NUCLEOTIDE SEQUENCE [LARGE SCALE GENOMIC DNA]</scope>
    <source>
        <strain evidence="7">A7</strain>
    </source>
</reference>
<proteinExistence type="predicted"/>
<dbReference type="InterPro" id="IPR005495">
    <property type="entry name" value="LptG/LptF_permease"/>
</dbReference>
<evidence type="ECO:0000256" key="4">
    <source>
        <dbReference type="ARBA" id="ARBA00022989"/>
    </source>
</evidence>
<accession>A0A1W9KXS7</accession>
<dbReference type="InterPro" id="IPR030923">
    <property type="entry name" value="LptG"/>
</dbReference>
<keyword evidence="4 6" id="KW-1133">Transmembrane helix</keyword>
<feature type="transmembrane region" description="Helical" evidence="6">
    <location>
        <begin position="105"/>
        <end position="124"/>
    </location>
</feature>
<evidence type="ECO:0000256" key="6">
    <source>
        <dbReference type="SAM" id="Phobius"/>
    </source>
</evidence>
<dbReference type="Pfam" id="PF03739">
    <property type="entry name" value="LptF_LptG"/>
    <property type="match status" value="1"/>
</dbReference>
<evidence type="ECO:0000256" key="5">
    <source>
        <dbReference type="ARBA" id="ARBA00023136"/>
    </source>
</evidence>
<evidence type="ECO:0000256" key="3">
    <source>
        <dbReference type="ARBA" id="ARBA00022692"/>
    </source>
</evidence>
<evidence type="ECO:0000313" key="7">
    <source>
        <dbReference type="EMBL" id="OQW89426.1"/>
    </source>
</evidence>
<feature type="transmembrane region" description="Helical" evidence="6">
    <location>
        <begin position="284"/>
        <end position="304"/>
    </location>
</feature>
<keyword evidence="2" id="KW-1003">Cell membrane</keyword>
<dbReference type="GO" id="GO:0015920">
    <property type="term" value="P:lipopolysaccharide transport"/>
    <property type="evidence" value="ECO:0007669"/>
    <property type="project" value="TreeGrafter"/>
</dbReference>
<organism evidence="7 8">
    <name type="scientific">Rhodoferax ferrireducens</name>
    <dbReference type="NCBI Taxonomy" id="192843"/>
    <lineage>
        <taxon>Bacteria</taxon>
        <taxon>Pseudomonadati</taxon>
        <taxon>Pseudomonadota</taxon>
        <taxon>Betaproteobacteria</taxon>
        <taxon>Burkholderiales</taxon>
        <taxon>Comamonadaceae</taxon>
        <taxon>Rhodoferax</taxon>
    </lineage>
</organism>
<dbReference type="NCBIfam" id="TIGR04408">
    <property type="entry name" value="LptG_lptG"/>
    <property type="match status" value="1"/>
</dbReference>
<feature type="transmembrane region" description="Helical" evidence="6">
    <location>
        <begin position="343"/>
        <end position="366"/>
    </location>
</feature>
<evidence type="ECO:0000313" key="8">
    <source>
        <dbReference type="Proteomes" id="UP000192505"/>
    </source>
</evidence>